<dbReference type="Proteomes" id="UP000799778">
    <property type="component" value="Unassembled WGS sequence"/>
</dbReference>
<dbReference type="PANTHER" id="PTHR22746">
    <property type="entry name" value="RAB6A-GEF COMPLEX PARTNER PROTEIN 1"/>
    <property type="match status" value="1"/>
</dbReference>
<organism evidence="5 6">
    <name type="scientific">Aaosphaeria arxii CBS 175.79</name>
    <dbReference type="NCBI Taxonomy" id="1450172"/>
    <lineage>
        <taxon>Eukaryota</taxon>
        <taxon>Fungi</taxon>
        <taxon>Dikarya</taxon>
        <taxon>Ascomycota</taxon>
        <taxon>Pezizomycotina</taxon>
        <taxon>Dothideomycetes</taxon>
        <taxon>Pleosporomycetidae</taxon>
        <taxon>Pleosporales</taxon>
        <taxon>Pleosporales incertae sedis</taxon>
        <taxon>Aaosphaeria</taxon>
    </lineage>
</organism>
<dbReference type="SUPFAM" id="SSF101908">
    <property type="entry name" value="Putative isomerase YbhE"/>
    <property type="match status" value="1"/>
</dbReference>
<dbReference type="GO" id="GO:0006886">
    <property type="term" value="P:intracellular protein transport"/>
    <property type="evidence" value="ECO:0007669"/>
    <property type="project" value="InterPro"/>
</dbReference>
<dbReference type="InterPro" id="IPR015943">
    <property type="entry name" value="WD40/YVTN_repeat-like_dom_sf"/>
</dbReference>
<evidence type="ECO:0000259" key="4">
    <source>
        <dbReference type="Pfam" id="PF07064"/>
    </source>
</evidence>
<dbReference type="OrthoDB" id="67540at2759"/>
<evidence type="ECO:0000256" key="2">
    <source>
        <dbReference type="ARBA" id="ARBA00023136"/>
    </source>
</evidence>
<dbReference type="GO" id="GO:0000139">
    <property type="term" value="C:Golgi membrane"/>
    <property type="evidence" value="ECO:0007669"/>
    <property type="project" value="TreeGrafter"/>
</dbReference>
<dbReference type="GO" id="GO:0005829">
    <property type="term" value="C:cytosol"/>
    <property type="evidence" value="ECO:0007669"/>
    <property type="project" value="TreeGrafter"/>
</dbReference>
<dbReference type="InterPro" id="IPR040096">
    <property type="entry name" value="Ric1"/>
</dbReference>
<feature type="compositionally biased region" description="Polar residues" evidence="3">
    <location>
        <begin position="1092"/>
        <end position="1106"/>
    </location>
</feature>
<reference evidence="5" key="1">
    <citation type="journal article" date="2020" name="Stud. Mycol.">
        <title>101 Dothideomycetes genomes: a test case for predicting lifestyles and emergence of pathogens.</title>
        <authorList>
            <person name="Haridas S."/>
            <person name="Albert R."/>
            <person name="Binder M."/>
            <person name="Bloem J."/>
            <person name="Labutti K."/>
            <person name="Salamov A."/>
            <person name="Andreopoulos B."/>
            <person name="Baker S."/>
            <person name="Barry K."/>
            <person name="Bills G."/>
            <person name="Bluhm B."/>
            <person name="Cannon C."/>
            <person name="Castanera R."/>
            <person name="Culley D."/>
            <person name="Daum C."/>
            <person name="Ezra D."/>
            <person name="Gonzalez J."/>
            <person name="Henrissat B."/>
            <person name="Kuo A."/>
            <person name="Liang C."/>
            <person name="Lipzen A."/>
            <person name="Lutzoni F."/>
            <person name="Magnuson J."/>
            <person name="Mondo S."/>
            <person name="Nolan M."/>
            <person name="Ohm R."/>
            <person name="Pangilinan J."/>
            <person name="Park H.-J."/>
            <person name="Ramirez L."/>
            <person name="Alfaro M."/>
            <person name="Sun H."/>
            <person name="Tritt A."/>
            <person name="Yoshinaga Y."/>
            <person name="Zwiers L.-H."/>
            <person name="Turgeon B."/>
            <person name="Goodwin S."/>
            <person name="Spatafora J."/>
            <person name="Crous P."/>
            <person name="Grigoriev I."/>
        </authorList>
    </citation>
    <scope>NUCLEOTIDE SEQUENCE</scope>
    <source>
        <strain evidence="5">CBS 175.79</strain>
    </source>
</reference>
<keyword evidence="6" id="KW-1185">Reference proteome</keyword>
<gene>
    <name evidence="5" type="ORF">BU24DRAFT_405741</name>
</gene>
<feature type="compositionally biased region" description="Polar residues" evidence="3">
    <location>
        <begin position="33"/>
        <end position="46"/>
    </location>
</feature>
<dbReference type="Gene3D" id="2.130.10.10">
    <property type="entry name" value="YVTN repeat-like/Quinoprotein amine dehydrogenase"/>
    <property type="match status" value="1"/>
</dbReference>
<accession>A0A6A5Y2A8</accession>
<keyword evidence="2" id="KW-0472">Membrane</keyword>
<dbReference type="EMBL" id="ML978067">
    <property type="protein sequence ID" value="KAF2019021.1"/>
    <property type="molecule type" value="Genomic_DNA"/>
</dbReference>
<evidence type="ECO:0000313" key="5">
    <source>
        <dbReference type="EMBL" id="KAF2019021.1"/>
    </source>
</evidence>
<proteinExistence type="predicted"/>
<feature type="region of interest" description="Disordered" evidence="3">
    <location>
        <begin position="1076"/>
        <end position="1121"/>
    </location>
</feature>
<protein>
    <submittedName>
        <fullName evidence="5">RIC1-domain-containing protein</fullName>
    </submittedName>
</protein>
<name>A0A6A5Y2A8_9PLEO</name>
<evidence type="ECO:0000256" key="3">
    <source>
        <dbReference type="SAM" id="MobiDB-lite"/>
    </source>
</evidence>
<evidence type="ECO:0000256" key="1">
    <source>
        <dbReference type="ARBA" id="ARBA00004370"/>
    </source>
</evidence>
<dbReference type="Pfam" id="PF25440">
    <property type="entry name" value="Beta-prop_RIC1_2nd"/>
    <property type="match status" value="1"/>
</dbReference>
<comment type="subcellular location">
    <subcellularLocation>
        <location evidence="1">Membrane</location>
    </subcellularLocation>
</comment>
<dbReference type="RefSeq" id="XP_033387360.1">
    <property type="nucleotide sequence ID" value="XM_033525723.1"/>
</dbReference>
<dbReference type="Pfam" id="PF07064">
    <property type="entry name" value="RIC1"/>
    <property type="match status" value="1"/>
</dbReference>
<dbReference type="GeneID" id="54283120"/>
<dbReference type="PANTHER" id="PTHR22746:SF10">
    <property type="entry name" value="GUANINE NUCLEOTIDE EXCHANGE FACTOR SUBUNIT RIC1"/>
    <property type="match status" value="1"/>
</dbReference>
<dbReference type="SUPFAM" id="SSF82171">
    <property type="entry name" value="DPP6 N-terminal domain-like"/>
    <property type="match status" value="1"/>
</dbReference>
<sequence>MTYWPISSPSVFAATKHNTSERLQISHDGLEPRSQNGTTANVNTDGAASGRREKTEGNNARTNSEQDIDGGALSEDREAQQNTQQPYEADISGEIIGIQVTRSGHMFATITRTTLTIWQTKPTAILAAVLRSDQSLKTYGPNVSILLRPDSQIFVVQTSLGYLITYSLATDPTSRVYKTQFANTTGGHSRRHSSIAGFKIQRQHDTNAGPGEGSGIKELSLRFRMVIRVDAGIAKALALDDELIVATEKPAAVQCIRWAPDSSGSQTSTELLSRMPWLEKKSTLKDMIHDRPMNLAAWITGDGRAHAVQRLPPNTLQEGKPHHNLFKGHGFHNPETAAEHGVIAAINARFSLLAVGCNNGEICVYTARDYTGNIPLSHKLRPNTSSPGKLTVMAYSPDGYCLFAGYEQGWAMWSVYGKPGATSFVTDRTLSQTHEEGWLLGIRDAFWVGGGSELLLLGNHDNRVFLLEMARSGITGCFSSANVSRSLMQTSSGFMIYRGYELPDLTTISADVSLWHHVQVPSHYLIDQWPIRSAVISSDGRYVAVAGKRGLAHYSVHSGRWKTFDDPFIENEFTVRGGMCWFQHVLIAAVESQDDYQIRIYSRELALDNDHIMHVQHLPSPIVIIAPSGEDSLLVYTYDNILYHYIISVANASVKLVQVGQIALHGIIRAPPRVRALSWILPEDQILNGDPSQDVAVASILFLVDGKLVLLQPTTTEVGELKYEMRIIAQNVETYALMRDHPAFALEMQDDSLPPSPSVGLPAGGVHGHDLRDSLWYFDGSDVRVWIDMQDVLFSASADTGRDLPSPVKIPVDFYPLVALINKGIVFGVESELVQRRDTSFAYVRFGTRTHLFLPALLRHHLTQYNSPAALHLSHHYQQLLYFPHALEILLHEVLDDEVDSAPAPEQALLPSVLSFLSSFPQYLDIVVQCTRKTEVRSWRTLFSNLPPPEELFEESLQRGSLKTAGGYLLVLHTFEELSSTGDQVVRLLQRAKEEQDWDLCKELARFLMALDESGVTLRKTLELVELKSPVAEDVGMSSSHFSFHGTLLGVPNRRTRGNRGNGNGNGRVTGIGIDYNGDGGSSDGRGDESIVTISRESSRSPTSHAAATGDYFSAMTRSGS</sequence>
<dbReference type="AlphaFoldDB" id="A0A6A5Y2A8"/>
<dbReference type="InterPro" id="IPR009771">
    <property type="entry name" value="RIC1_C"/>
</dbReference>
<feature type="domain" description="RIC1 C-terminal alpha solenoid region" evidence="4">
    <location>
        <begin position="856"/>
        <end position="1026"/>
    </location>
</feature>
<dbReference type="GO" id="GO:0034066">
    <property type="term" value="C:Ric1-Rgp1 guanyl-nucleotide exchange factor complex"/>
    <property type="evidence" value="ECO:0007669"/>
    <property type="project" value="InterPro"/>
</dbReference>
<dbReference type="GO" id="GO:0042147">
    <property type="term" value="P:retrograde transport, endosome to Golgi"/>
    <property type="evidence" value="ECO:0007669"/>
    <property type="project" value="TreeGrafter"/>
</dbReference>
<evidence type="ECO:0000313" key="6">
    <source>
        <dbReference type="Proteomes" id="UP000799778"/>
    </source>
</evidence>
<feature type="region of interest" description="Disordered" evidence="3">
    <location>
        <begin position="26"/>
        <end position="69"/>
    </location>
</feature>